<dbReference type="VEuPathDB" id="FungiDB:A1Q1_03678"/>
<dbReference type="InterPro" id="IPR008942">
    <property type="entry name" value="ENTH_VHS"/>
</dbReference>
<feature type="compositionally biased region" description="Low complexity" evidence="1">
    <location>
        <begin position="267"/>
        <end position="276"/>
    </location>
</feature>
<feature type="transmembrane region" description="Helical" evidence="2">
    <location>
        <begin position="55"/>
        <end position="76"/>
    </location>
</feature>
<evidence type="ECO:0000256" key="1">
    <source>
        <dbReference type="SAM" id="MobiDB-lite"/>
    </source>
</evidence>
<dbReference type="EMBL" id="ALBS01000023">
    <property type="protein sequence ID" value="EJT52546.1"/>
    <property type="molecule type" value="Genomic_DNA"/>
</dbReference>
<dbReference type="OrthoDB" id="2524788at2759"/>
<dbReference type="AlphaFoldDB" id="J5TSL1"/>
<reference evidence="3 4" key="1">
    <citation type="journal article" date="2012" name="Eukaryot. Cell">
        <title>Draft genome sequence of CBS 2479, the standard type strain of Trichosporon asahii.</title>
        <authorList>
            <person name="Yang R.Y."/>
            <person name="Li H.T."/>
            <person name="Zhu H."/>
            <person name="Zhou G.P."/>
            <person name="Wang M."/>
            <person name="Wang L."/>
        </authorList>
    </citation>
    <scope>NUCLEOTIDE SEQUENCE [LARGE SCALE GENOMIC DNA]</scope>
    <source>
        <strain evidence="4">ATCC 90039 / CBS 2479 / JCM 2466 / KCTC 7840 / NCYC 2677 / UAMH 7654</strain>
    </source>
</reference>
<comment type="caution">
    <text evidence="3">The sequence shown here is derived from an EMBL/GenBank/DDBJ whole genome shotgun (WGS) entry which is preliminary data.</text>
</comment>
<evidence type="ECO:0000313" key="4">
    <source>
        <dbReference type="Proteomes" id="UP000002748"/>
    </source>
</evidence>
<dbReference type="SUPFAM" id="SSF48464">
    <property type="entry name" value="ENTH/VHS domain"/>
    <property type="match status" value="1"/>
</dbReference>
<proteinExistence type="predicted"/>
<feature type="transmembrane region" description="Helical" evidence="2">
    <location>
        <begin position="120"/>
        <end position="137"/>
    </location>
</feature>
<keyword evidence="2" id="KW-0812">Transmembrane</keyword>
<organism evidence="3 4">
    <name type="scientific">Trichosporon asahii var. asahii (strain ATCC 90039 / CBS 2479 / JCM 2466 / KCTC 7840 / NBRC 103889/ NCYC 2677 / UAMH 7654)</name>
    <name type="common">Yeast</name>
    <dbReference type="NCBI Taxonomy" id="1186058"/>
    <lineage>
        <taxon>Eukaryota</taxon>
        <taxon>Fungi</taxon>
        <taxon>Dikarya</taxon>
        <taxon>Basidiomycota</taxon>
        <taxon>Agaricomycotina</taxon>
        <taxon>Tremellomycetes</taxon>
        <taxon>Trichosporonales</taxon>
        <taxon>Trichosporonaceae</taxon>
        <taxon>Trichosporon</taxon>
    </lineage>
</organism>
<dbReference type="KEGG" id="tasa:A1Q1_03678"/>
<dbReference type="HOGENOM" id="CLU_525986_0_0_1"/>
<dbReference type="Proteomes" id="UP000002748">
    <property type="component" value="Unassembled WGS sequence"/>
</dbReference>
<name>J5TSL1_TRIAS</name>
<feature type="transmembrane region" description="Helical" evidence="2">
    <location>
        <begin position="144"/>
        <end position="163"/>
    </location>
</feature>
<accession>J5TSL1</accession>
<protein>
    <submittedName>
        <fullName evidence="3">Uncharacterized protein</fullName>
    </submittedName>
</protein>
<dbReference type="RefSeq" id="XP_014183767.1">
    <property type="nucleotide sequence ID" value="XM_014328292.1"/>
</dbReference>
<feature type="region of interest" description="Disordered" evidence="1">
    <location>
        <begin position="496"/>
        <end position="525"/>
    </location>
</feature>
<feature type="region of interest" description="Disordered" evidence="1">
    <location>
        <begin position="256"/>
        <end position="283"/>
    </location>
</feature>
<evidence type="ECO:0000256" key="2">
    <source>
        <dbReference type="SAM" id="Phobius"/>
    </source>
</evidence>
<gene>
    <name evidence="3" type="ORF">A1Q1_03678</name>
</gene>
<dbReference type="GeneID" id="25987191"/>
<keyword evidence="2" id="KW-0472">Membrane</keyword>
<sequence length="525" mass="56975">MAATSKNSFLDNLSPKGQLTAHQALKTAQATSFILPPAYLIYSIGKGQGLYVRKWMGFSIASVLAGAAIGVGIGYARTSQESDIEAAAQVTSLVRIDQLHSHSRADEQRHNKSEIEKDDWSIIGAFVGGVATPAIFLRRAPLPLLVLGGASIGLGVGAASHVIRDYSERNTKGKAQRLDSNLTVNSTNSRHSVPAGGEAPRINRITSLRRPPRRVAPTDITLASHQQLPPHLTSFSLLTSVVLIWPLPRLAPVSQPMPTALRRRSRTTSPRIPFSSADDARGLGTCRGAGQAKRGAAETDLHFSEIATNDADTEPDSTQLELIETWLADKDYEKEIIGVLKERLDSGWPFNYKALLVCKKLKDAQAIDFIDKVTPLTKMGNTTQGATHVRKEAKPLLDRATKAKNAKEAEEAKKRQDAIMTMWGGLWHDQPQQRPTTLTFPVNALPPGWTWPYSSNPPGYMPAPSPWVGKGPDGWTGAKVAANEQNIPFSRTLFTAMKPDKPPDSNDGVILKTDGKGKQAYPEGV</sequence>
<evidence type="ECO:0000313" key="3">
    <source>
        <dbReference type="EMBL" id="EJT52546.1"/>
    </source>
</evidence>
<keyword evidence="2" id="KW-1133">Transmembrane helix</keyword>